<evidence type="ECO:0000313" key="3">
    <source>
        <dbReference type="Proteomes" id="UP001298753"/>
    </source>
</evidence>
<dbReference type="GO" id="GO:0016747">
    <property type="term" value="F:acyltransferase activity, transferring groups other than amino-acyl groups"/>
    <property type="evidence" value="ECO:0007669"/>
    <property type="project" value="InterPro"/>
</dbReference>
<evidence type="ECO:0000313" key="2">
    <source>
        <dbReference type="EMBL" id="MCC2176250.1"/>
    </source>
</evidence>
<organism evidence="2 3">
    <name type="scientific">Agathobaculum butyriciproducens</name>
    <dbReference type="NCBI Taxonomy" id="1628085"/>
    <lineage>
        <taxon>Bacteria</taxon>
        <taxon>Bacillati</taxon>
        <taxon>Bacillota</taxon>
        <taxon>Clostridia</taxon>
        <taxon>Eubacteriales</taxon>
        <taxon>Butyricicoccaceae</taxon>
        <taxon>Agathobaculum</taxon>
    </lineage>
</organism>
<dbReference type="Pfam" id="PF13420">
    <property type="entry name" value="Acetyltransf_4"/>
    <property type="match status" value="1"/>
</dbReference>
<dbReference type="AlphaFoldDB" id="A0AAW4W553"/>
<sequence>MSKFVIRKATENDAESLLKIYEPYITNTTITFEYDVPTAEAFADRIRETAAAFPYLVCECDGVIMGYAYAHRIRERAAYDWDAELSIYLAQGTHGHGVGTTVLACLIDLLELQGLRHLYSCVTLPNEKSIRMQRKLGFEDAGVWHDSGWKFDGWHDVAWLEKHIGSGKPQPVTPFPALDEKNIQECLQKYMDKLNQVEE</sequence>
<reference evidence="2 3" key="1">
    <citation type="submission" date="2021-10" db="EMBL/GenBank/DDBJ databases">
        <title>Anaerobic single-cell dispensing facilitates the cultivation of human gut bacteria.</title>
        <authorList>
            <person name="Afrizal A."/>
        </authorList>
    </citation>
    <scope>NUCLEOTIDE SEQUENCE [LARGE SCALE GENOMIC DNA]</scope>
    <source>
        <strain evidence="2 3">CLA-AA-H270</strain>
    </source>
</reference>
<protein>
    <submittedName>
        <fullName evidence="2">N-acetyltransferase family protein</fullName>
    </submittedName>
</protein>
<dbReference type="PANTHER" id="PTHR43072">
    <property type="entry name" value="N-ACETYLTRANSFERASE"/>
    <property type="match status" value="1"/>
</dbReference>
<dbReference type="PANTHER" id="PTHR43072:SF8">
    <property type="entry name" value="ACYLTRANSFERASE FABY-RELATED"/>
    <property type="match status" value="1"/>
</dbReference>
<gene>
    <name evidence="2" type="ORF">LKD22_03775</name>
</gene>
<evidence type="ECO:0000259" key="1">
    <source>
        <dbReference type="PROSITE" id="PS51186"/>
    </source>
</evidence>
<dbReference type="InterPro" id="IPR000182">
    <property type="entry name" value="GNAT_dom"/>
</dbReference>
<dbReference type="EMBL" id="JAJEPX010000007">
    <property type="protein sequence ID" value="MCC2176250.1"/>
    <property type="molecule type" value="Genomic_DNA"/>
</dbReference>
<accession>A0AAW4W553</accession>
<dbReference type="RefSeq" id="WP_227600281.1">
    <property type="nucleotide sequence ID" value="NZ_JAJEPX010000007.1"/>
</dbReference>
<dbReference type="Proteomes" id="UP001298753">
    <property type="component" value="Unassembled WGS sequence"/>
</dbReference>
<proteinExistence type="predicted"/>
<dbReference type="InterPro" id="IPR016181">
    <property type="entry name" value="Acyl_CoA_acyltransferase"/>
</dbReference>
<dbReference type="CDD" id="cd04301">
    <property type="entry name" value="NAT_SF"/>
    <property type="match status" value="1"/>
</dbReference>
<dbReference type="PROSITE" id="PS51186">
    <property type="entry name" value="GNAT"/>
    <property type="match status" value="1"/>
</dbReference>
<keyword evidence="3" id="KW-1185">Reference proteome</keyword>
<dbReference type="Gene3D" id="3.40.630.30">
    <property type="match status" value="1"/>
</dbReference>
<dbReference type="GeneID" id="98659532"/>
<comment type="caution">
    <text evidence="2">The sequence shown here is derived from an EMBL/GenBank/DDBJ whole genome shotgun (WGS) entry which is preliminary data.</text>
</comment>
<name>A0AAW4W553_9FIRM</name>
<feature type="domain" description="N-acetyltransferase" evidence="1">
    <location>
        <begin position="4"/>
        <end position="165"/>
    </location>
</feature>
<dbReference type="SUPFAM" id="SSF55729">
    <property type="entry name" value="Acyl-CoA N-acyltransferases (Nat)"/>
    <property type="match status" value="1"/>
</dbReference>